<keyword evidence="1" id="KW-0813">Transport</keyword>
<evidence type="ECO:0000256" key="1">
    <source>
        <dbReference type="HAMAP-Rule" id="MF_02062"/>
    </source>
</evidence>
<reference evidence="3 4" key="1">
    <citation type="journal article" date="2023" name="Int. J. Syst. Evol. Microbiol.">
        <title>Streptococcus sciuri sp. nov., Staphylococcus marylandisciuri sp. nov. and Staphylococcus americanisciuri sp. nov., isolated from faeces of eastern grey squirrel (Sciurus carolinensis).</title>
        <authorList>
            <person name="Volokhov D.V."/>
            <person name="Zagorodnyaya T.A."/>
            <person name="Furtak V.A."/>
            <person name="Nattanmai G."/>
            <person name="Randall L."/>
            <person name="Jose S."/>
            <person name="Gao Y."/>
            <person name="Eisenberg T."/>
            <person name="Delmonte P."/>
            <person name="Blom J."/>
            <person name="Mitchell K.K."/>
        </authorList>
    </citation>
    <scope>NUCLEOTIDE SEQUENCE [LARGE SCALE GENOMIC DNA]</scope>
    <source>
        <strain evidence="3 4">SQ8-PEA</strain>
    </source>
</reference>
<keyword evidence="1" id="KW-0739">Sodium transport</keyword>
<comment type="function">
    <text evidence="1">Catalyzes the sodium-dependent transport of glutamate.</text>
</comment>
<accession>A0ABT2QMP4</accession>
<keyword evidence="1" id="KW-0915">Sodium</keyword>
<feature type="transmembrane region" description="Helical" evidence="1">
    <location>
        <begin position="66"/>
        <end position="88"/>
    </location>
</feature>
<feature type="transmembrane region" description="Helical" evidence="1">
    <location>
        <begin position="278"/>
        <end position="298"/>
    </location>
</feature>
<evidence type="ECO:0000256" key="2">
    <source>
        <dbReference type="NCBIfam" id="TIGR00210"/>
    </source>
</evidence>
<dbReference type="PANTHER" id="PTHR36178">
    <property type="entry name" value="SLR0625 PROTEIN"/>
    <property type="match status" value="1"/>
</dbReference>
<comment type="similarity">
    <text evidence="1">Belongs to the glutamate:Na(+) symporter (ESS) (TC 2.A.27) family.</text>
</comment>
<feature type="transmembrane region" description="Helical" evidence="1">
    <location>
        <begin position="374"/>
        <end position="401"/>
    </location>
</feature>
<feature type="transmembrane region" description="Helical" evidence="1">
    <location>
        <begin position="157"/>
        <end position="180"/>
    </location>
</feature>
<dbReference type="InterPro" id="IPR004445">
    <property type="entry name" value="GltS"/>
</dbReference>
<feature type="transmembrane region" description="Helical" evidence="1">
    <location>
        <begin position="95"/>
        <end position="117"/>
    </location>
</feature>
<keyword evidence="1" id="KW-1003">Cell membrane</keyword>
<keyword evidence="1" id="KW-1133">Transmembrane helix</keyword>
<keyword evidence="4" id="KW-1185">Reference proteome</keyword>
<keyword evidence="1" id="KW-0406">Ion transport</keyword>
<dbReference type="NCBIfam" id="TIGR00210">
    <property type="entry name" value="gltS"/>
    <property type="match status" value="1"/>
</dbReference>
<organism evidence="3 4">
    <name type="scientific">Staphylococcus marylandisciuri</name>
    <dbReference type="NCBI Taxonomy" id="2981529"/>
    <lineage>
        <taxon>Bacteria</taxon>
        <taxon>Bacillati</taxon>
        <taxon>Bacillota</taxon>
        <taxon>Bacilli</taxon>
        <taxon>Bacillales</taxon>
        <taxon>Staphylococcaceae</taxon>
        <taxon>Staphylococcus</taxon>
    </lineage>
</organism>
<dbReference type="HAMAP" id="MF_02062">
    <property type="entry name" value="GltS"/>
    <property type="match status" value="1"/>
</dbReference>
<keyword evidence="1" id="KW-0769">Symport</keyword>
<dbReference type="EMBL" id="JAOPKZ010000001">
    <property type="protein sequence ID" value="MCU5745241.1"/>
    <property type="molecule type" value="Genomic_DNA"/>
</dbReference>
<feature type="transmembrane region" description="Helical" evidence="1">
    <location>
        <begin position="304"/>
        <end position="330"/>
    </location>
</feature>
<proteinExistence type="inferred from homology"/>
<evidence type="ECO:0000313" key="3">
    <source>
        <dbReference type="EMBL" id="MCU5745241.1"/>
    </source>
</evidence>
<protein>
    <recommendedName>
        <fullName evidence="1 2">Sodium/glutamate symporter</fullName>
    </recommendedName>
</protein>
<name>A0ABT2QMP4_9STAP</name>
<dbReference type="Proteomes" id="UP001209553">
    <property type="component" value="Unassembled WGS sequence"/>
</dbReference>
<feature type="transmembrane region" description="Helical" evidence="1">
    <location>
        <begin position="219"/>
        <end position="237"/>
    </location>
</feature>
<gene>
    <name evidence="3" type="primary">gltS</name>
    <name evidence="3" type="ORF">N9R04_00715</name>
</gene>
<feature type="transmembrane region" description="Helical" evidence="1">
    <location>
        <begin position="6"/>
        <end position="27"/>
    </location>
</feature>
<feature type="transmembrane region" description="Helical" evidence="1">
    <location>
        <begin position="39"/>
        <end position="60"/>
    </location>
</feature>
<keyword evidence="1" id="KW-0029">Amino-acid transport</keyword>
<feature type="transmembrane region" description="Helical" evidence="1">
    <location>
        <begin position="249"/>
        <end position="266"/>
    </location>
</feature>
<keyword evidence="1" id="KW-0812">Transmembrane</keyword>
<evidence type="ECO:0000313" key="4">
    <source>
        <dbReference type="Proteomes" id="UP001209553"/>
    </source>
</evidence>
<sequence>MIELDPITTLAIAAVLYLIGIFIVNHVSILQRLCIPAPVIGGLMFAVIVAIFQSLHIVTIKLDSDFIQNFFMLAFFTTIGLGASVKLLKLGGKILIYYFLFCGVMAICQNLISVGLAKVLHIPALLGLTAGSMSMEGGHGNAAAYSQTLQDMGVNNAITAALAAATLGLVAGGLIGGPVVKFLIQRYNLKPAHAQETTKDYGEVEYNEALHSKMSTTNVFFLQFTIVAVCMAIGSYIGNLFTDLTSQNIPVYVGAMIIAVIIRNLSEFSNIKIIDMKIVDYIGNVSLGLFLSIALMSIKLTEIYYLAIPLVIIVIVQVIFIVLFSVLVVFRGLGKDYDAAVMIGGFIGHGLGATPNAMANLDVITKKFGASPKAYLVVPIVGAFLIDLLAMPIIMGFINLVH</sequence>
<comment type="caution">
    <text evidence="3">The sequence shown here is derived from an EMBL/GenBank/DDBJ whole genome shotgun (WGS) entry which is preliminary data.</text>
</comment>
<feature type="transmembrane region" description="Helical" evidence="1">
    <location>
        <begin position="337"/>
        <end position="354"/>
    </location>
</feature>
<keyword evidence="1" id="KW-0472">Membrane</keyword>
<dbReference type="RefSeq" id="WP_262853623.1">
    <property type="nucleotide sequence ID" value="NZ_JAOPKZ010000001.1"/>
</dbReference>
<dbReference type="PANTHER" id="PTHR36178:SF1">
    <property type="entry name" value="SODIUM_GLUTAMATE SYMPORTER"/>
    <property type="match status" value="1"/>
</dbReference>
<comment type="subcellular location">
    <subcellularLocation>
        <location evidence="1">Cell membrane</location>
        <topology evidence="1">Multi-pass membrane protein</topology>
    </subcellularLocation>
</comment>
<dbReference type="Pfam" id="PF03616">
    <property type="entry name" value="Glt_symporter"/>
    <property type="match status" value="1"/>
</dbReference>